<dbReference type="GO" id="GO:0016787">
    <property type="term" value="F:hydrolase activity"/>
    <property type="evidence" value="ECO:0007669"/>
    <property type="project" value="UniProtKB-KW"/>
</dbReference>
<gene>
    <name evidence="2" type="ORF">M2A_1721</name>
</gene>
<keyword evidence="3" id="KW-1185">Reference proteome</keyword>
<proteinExistence type="predicted"/>
<keyword evidence="2" id="KW-0378">Hydrolase</keyword>
<evidence type="ECO:0000259" key="1">
    <source>
        <dbReference type="Pfam" id="PF12146"/>
    </source>
</evidence>
<dbReference type="Proteomes" id="UP000028702">
    <property type="component" value="Unassembled WGS sequence"/>
</dbReference>
<dbReference type="RefSeq" id="WP_197052885.1">
    <property type="nucleotide sequence ID" value="NZ_BBIO01000007.1"/>
</dbReference>
<dbReference type="EMBL" id="BBIO01000007">
    <property type="protein sequence ID" value="GAK45222.1"/>
    <property type="molecule type" value="Genomic_DNA"/>
</dbReference>
<dbReference type="InterPro" id="IPR000073">
    <property type="entry name" value="AB_hydrolase_1"/>
</dbReference>
<feature type="domain" description="Serine aminopeptidase S33" evidence="1">
    <location>
        <begin position="19"/>
        <end position="254"/>
    </location>
</feature>
<dbReference type="Pfam" id="PF12146">
    <property type="entry name" value="Hydrolase_4"/>
    <property type="match status" value="1"/>
</dbReference>
<dbReference type="AlphaFoldDB" id="A0A081BB04"/>
<sequence length="294" mass="31339">MAIMADAARLPLQVWAAETPRAVIIGLHGMNDYANAFAAPGAWFAGQGITFYAYDQRGFGRAPGRGLWAGRGQMVRDLRTVLALVRGKHPDVPIYLLGTSMGGAVAISALRGAEAGALPADGVILAAPAVWGWSNLNPLYKTSLWLGAHVLPGQKLSGQGLEIWPSDNVEMLRRLGADPLVLKETRIDAVYGLVGLMEEAYQSAGALDMPVLLLYGARDEIIPPEAVRGLVASLKAPARVVYYKNGYHMLMRDLQAETVWRDIAAWMAAPAAPLPSGEELPLACFANGGRACAP</sequence>
<dbReference type="InterPro" id="IPR029058">
    <property type="entry name" value="AB_hydrolase_fold"/>
</dbReference>
<reference evidence="2 3" key="1">
    <citation type="submission" date="2014-07" db="EMBL/GenBank/DDBJ databases">
        <title>Tepidicaulis marinum gen. nov., sp. nov., a novel marine bacterium denitrifying nitrate to nitrous oxide strictly under microaerobic conditions.</title>
        <authorList>
            <person name="Takeuchi M."/>
            <person name="Yamagishi T."/>
            <person name="Kamagata Y."/>
            <person name="Oshima K."/>
            <person name="Hattori M."/>
            <person name="Katayama T."/>
            <person name="Hanada S."/>
            <person name="Tamaki H."/>
            <person name="Marumo K."/>
            <person name="Maeda H."/>
            <person name="Nedachi M."/>
            <person name="Iwasaki W."/>
            <person name="Suwa Y."/>
            <person name="Sakata S."/>
        </authorList>
    </citation>
    <scope>NUCLEOTIDE SEQUENCE [LARGE SCALE GENOMIC DNA]</scope>
    <source>
        <strain evidence="2 3">MA2</strain>
    </source>
</reference>
<protein>
    <submittedName>
        <fullName evidence="2">Alpha/beta hydrolase fold protein</fullName>
    </submittedName>
</protein>
<dbReference type="InterPro" id="IPR051044">
    <property type="entry name" value="MAG_DAG_Lipase"/>
</dbReference>
<dbReference type="InterPro" id="IPR022742">
    <property type="entry name" value="Hydrolase_4"/>
</dbReference>
<dbReference type="PANTHER" id="PTHR11614">
    <property type="entry name" value="PHOSPHOLIPASE-RELATED"/>
    <property type="match status" value="1"/>
</dbReference>
<dbReference type="PRINTS" id="PR00111">
    <property type="entry name" value="ABHYDROLASE"/>
</dbReference>
<comment type="caution">
    <text evidence="2">The sequence shown here is derived from an EMBL/GenBank/DDBJ whole genome shotgun (WGS) entry which is preliminary data.</text>
</comment>
<dbReference type="STRING" id="1333998.M2A_1721"/>
<dbReference type="Gene3D" id="3.40.50.1820">
    <property type="entry name" value="alpha/beta hydrolase"/>
    <property type="match status" value="1"/>
</dbReference>
<name>A0A081BB04_9HYPH</name>
<organism evidence="2 3">
    <name type="scientific">Tepidicaulis marinus</name>
    <dbReference type="NCBI Taxonomy" id="1333998"/>
    <lineage>
        <taxon>Bacteria</taxon>
        <taxon>Pseudomonadati</taxon>
        <taxon>Pseudomonadota</taxon>
        <taxon>Alphaproteobacteria</taxon>
        <taxon>Hyphomicrobiales</taxon>
        <taxon>Parvibaculaceae</taxon>
        <taxon>Tepidicaulis</taxon>
    </lineage>
</organism>
<dbReference type="eggNOG" id="COG2267">
    <property type="taxonomic scope" value="Bacteria"/>
</dbReference>
<evidence type="ECO:0000313" key="3">
    <source>
        <dbReference type="Proteomes" id="UP000028702"/>
    </source>
</evidence>
<evidence type="ECO:0000313" key="2">
    <source>
        <dbReference type="EMBL" id="GAK45222.1"/>
    </source>
</evidence>
<dbReference type="SUPFAM" id="SSF53474">
    <property type="entry name" value="alpha/beta-Hydrolases"/>
    <property type="match status" value="1"/>
</dbReference>
<accession>A0A081BB04</accession>